<dbReference type="PANTHER" id="PTHR30486:SF16">
    <property type="entry name" value="TWITCHING MOTILITY PROTEIN PILT"/>
    <property type="match status" value="1"/>
</dbReference>
<dbReference type="CDD" id="cd01131">
    <property type="entry name" value="PilT"/>
    <property type="match status" value="1"/>
</dbReference>
<keyword evidence="4" id="KW-1185">Reference proteome</keyword>
<dbReference type="PROSITE" id="PS00662">
    <property type="entry name" value="T2SP_E"/>
    <property type="match status" value="1"/>
</dbReference>
<dbReference type="SUPFAM" id="SSF52540">
    <property type="entry name" value="P-loop containing nucleoside triphosphate hydrolases"/>
    <property type="match status" value="1"/>
</dbReference>
<dbReference type="GO" id="GO:0005524">
    <property type="term" value="F:ATP binding"/>
    <property type="evidence" value="ECO:0007669"/>
    <property type="project" value="InterPro"/>
</dbReference>
<dbReference type="NCBIfam" id="TIGR01420">
    <property type="entry name" value="pilT_fam"/>
    <property type="match status" value="1"/>
</dbReference>
<dbReference type="PANTHER" id="PTHR30486">
    <property type="entry name" value="TWITCHING MOTILITY PROTEIN PILT"/>
    <property type="match status" value="1"/>
</dbReference>
<protein>
    <submittedName>
        <fullName evidence="3">Twitching motility protein PilT</fullName>
    </submittedName>
</protein>
<dbReference type="InterPro" id="IPR027417">
    <property type="entry name" value="P-loop_NTPase"/>
</dbReference>
<dbReference type="InterPro" id="IPR006321">
    <property type="entry name" value="PilT/PilU"/>
</dbReference>
<feature type="domain" description="Bacterial type II secretion system protein E" evidence="2">
    <location>
        <begin position="192"/>
        <end position="206"/>
    </location>
</feature>
<dbReference type="SMART" id="SM00382">
    <property type="entry name" value="AAA"/>
    <property type="match status" value="1"/>
</dbReference>
<proteinExistence type="inferred from homology"/>
<name>A0A917KCU2_9BACL</name>
<dbReference type="InterPro" id="IPR003593">
    <property type="entry name" value="AAA+_ATPase"/>
</dbReference>
<dbReference type="InterPro" id="IPR001482">
    <property type="entry name" value="T2SS/T4SS_dom"/>
</dbReference>
<evidence type="ECO:0000313" key="3">
    <source>
        <dbReference type="EMBL" id="GGJ09503.1"/>
    </source>
</evidence>
<sequence length="346" mass="38210">MDMLALLVRAKERGASDLHISVNSPPVFRIHGELIPEGEPLAPKDTEEMARTLMTDAQWDAFLAAGEIDFSYSLHGVSRYRVNVFRQRGSVSIAARVIPNRVPQFAELGLPDVVLSFTEKPHGLVLVTGPTGSGKSTTLAALIEHINQTQRKHIITLEDPIEYLHHHRMSIVDQREIGQDTRGFGPALRAALRQDPDVILVGEMRDLETIQTAITAAETGHLVLATLHTSDAVQTVDRIIDVFPAAQQPQVRLQMASVLQGVVTQRLYRRQDGNGRVAAVEVLVNTPAVANLIRTEKTHQIRSMMQTGRSFGMQTMEMHLRELISRGVLPASVLTEYMAHHVAATS</sequence>
<dbReference type="EMBL" id="BMOY01000029">
    <property type="protein sequence ID" value="GGJ09503.1"/>
    <property type="molecule type" value="Genomic_DNA"/>
</dbReference>
<dbReference type="Gene3D" id="3.30.450.90">
    <property type="match status" value="1"/>
</dbReference>
<dbReference type="RefSeq" id="WP_188882588.1">
    <property type="nucleotide sequence ID" value="NZ_BMOY01000029.1"/>
</dbReference>
<dbReference type="GO" id="GO:0016887">
    <property type="term" value="F:ATP hydrolysis activity"/>
    <property type="evidence" value="ECO:0007669"/>
    <property type="project" value="InterPro"/>
</dbReference>
<evidence type="ECO:0000313" key="4">
    <source>
        <dbReference type="Proteomes" id="UP000637695"/>
    </source>
</evidence>
<dbReference type="AlphaFoldDB" id="A0A917KCU2"/>
<evidence type="ECO:0000259" key="2">
    <source>
        <dbReference type="PROSITE" id="PS00662"/>
    </source>
</evidence>
<reference evidence="3" key="1">
    <citation type="journal article" date="2014" name="Int. J. Syst. Evol. Microbiol.">
        <title>Complete genome sequence of Corynebacterium casei LMG S-19264T (=DSM 44701T), isolated from a smear-ripened cheese.</title>
        <authorList>
            <consortium name="US DOE Joint Genome Institute (JGI-PGF)"/>
            <person name="Walter F."/>
            <person name="Albersmeier A."/>
            <person name="Kalinowski J."/>
            <person name="Ruckert C."/>
        </authorList>
    </citation>
    <scope>NUCLEOTIDE SEQUENCE</scope>
    <source>
        <strain evidence="3">JCM 18487</strain>
    </source>
</reference>
<dbReference type="Pfam" id="PF00437">
    <property type="entry name" value="T2SSE"/>
    <property type="match status" value="1"/>
</dbReference>
<organism evidence="3 4">
    <name type="scientific">Alicyclobacillus cellulosilyticus</name>
    <dbReference type="NCBI Taxonomy" id="1003997"/>
    <lineage>
        <taxon>Bacteria</taxon>
        <taxon>Bacillati</taxon>
        <taxon>Bacillota</taxon>
        <taxon>Bacilli</taxon>
        <taxon>Bacillales</taxon>
        <taxon>Alicyclobacillaceae</taxon>
        <taxon>Alicyclobacillus</taxon>
    </lineage>
</organism>
<dbReference type="Proteomes" id="UP000637695">
    <property type="component" value="Unassembled WGS sequence"/>
</dbReference>
<reference evidence="3" key="2">
    <citation type="submission" date="2020-09" db="EMBL/GenBank/DDBJ databases">
        <authorList>
            <person name="Sun Q."/>
            <person name="Ohkuma M."/>
        </authorList>
    </citation>
    <scope>NUCLEOTIDE SEQUENCE</scope>
    <source>
        <strain evidence="3">JCM 18487</strain>
    </source>
</reference>
<evidence type="ECO:0000256" key="1">
    <source>
        <dbReference type="ARBA" id="ARBA00006611"/>
    </source>
</evidence>
<dbReference type="Gene3D" id="3.40.50.300">
    <property type="entry name" value="P-loop containing nucleotide triphosphate hydrolases"/>
    <property type="match status" value="1"/>
</dbReference>
<comment type="caution">
    <text evidence="3">The sequence shown here is derived from an EMBL/GenBank/DDBJ whole genome shotgun (WGS) entry which is preliminary data.</text>
</comment>
<gene>
    <name evidence="3" type="ORF">GCM10010885_18250</name>
</gene>
<accession>A0A917KCU2</accession>
<dbReference type="InterPro" id="IPR050921">
    <property type="entry name" value="T4SS_GSP_E_ATPase"/>
</dbReference>
<comment type="similarity">
    <text evidence="1">Belongs to the GSP E family.</text>
</comment>